<organism evidence="14 15">
    <name type="scientific">Polyangium fumosum</name>
    <dbReference type="NCBI Taxonomy" id="889272"/>
    <lineage>
        <taxon>Bacteria</taxon>
        <taxon>Pseudomonadati</taxon>
        <taxon>Myxococcota</taxon>
        <taxon>Polyangia</taxon>
        <taxon>Polyangiales</taxon>
        <taxon>Polyangiaceae</taxon>
        <taxon>Polyangium</taxon>
    </lineage>
</organism>
<dbReference type="InterPro" id="IPR051536">
    <property type="entry name" value="UDG_Type-4/5"/>
</dbReference>
<name>A0A4U1IXM4_9BACT</name>
<dbReference type="Pfam" id="PF03167">
    <property type="entry name" value="UDG"/>
    <property type="match status" value="1"/>
</dbReference>
<dbReference type="GO" id="GO:0051539">
    <property type="term" value="F:4 iron, 4 sulfur cluster binding"/>
    <property type="evidence" value="ECO:0007669"/>
    <property type="project" value="UniProtKB-KW"/>
</dbReference>
<evidence type="ECO:0000256" key="9">
    <source>
        <dbReference type="ARBA" id="ARBA00023004"/>
    </source>
</evidence>
<keyword evidence="11" id="KW-0234">DNA repair</keyword>
<evidence type="ECO:0000259" key="13">
    <source>
        <dbReference type="SMART" id="SM00986"/>
    </source>
</evidence>
<evidence type="ECO:0000313" key="14">
    <source>
        <dbReference type="EMBL" id="TKC99271.1"/>
    </source>
</evidence>
<comment type="similarity">
    <text evidence="2">Belongs to the uracil-DNA glycosylase (UDG) superfamily. Type 4 (UDGa) family.</text>
</comment>
<dbReference type="Gene3D" id="3.40.470.10">
    <property type="entry name" value="Uracil-DNA glycosylase-like domain"/>
    <property type="match status" value="1"/>
</dbReference>
<evidence type="ECO:0000256" key="2">
    <source>
        <dbReference type="ARBA" id="ARBA00006521"/>
    </source>
</evidence>
<comment type="catalytic activity">
    <reaction evidence="1">
        <text>Hydrolyzes single-stranded DNA or mismatched double-stranded DNA and polynucleotides, releasing free uracil.</text>
        <dbReference type="EC" id="3.2.2.27"/>
    </reaction>
</comment>
<keyword evidence="8" id="KW-0378">Hydrolase</keyword>
<reference evidence="14 15" key="1">
    <citation type="submission" date="2019-04" db="EMBL/GenBank/DDBJ databases">
        <authorList>
            <person name="Li Y."/>
            <person name="Wang J."/>
        </authorList>
    </citation>
    <scope>NUCLEOTIDE SEQUENCE [LARGE SCALE GENOMIC DNA]</scope>
    <source>
        <strain evidence="14 15">DSM 14668</strain>
    </source>
</reference>
<dbReference type="NCBIfam" id="TIGR00758">
    <property type="entry name" value="UDG_fam4"/>
    <property type="match status" value="1"/>
</dbReference>
<dbReference type="SMART" id="SM00987">
    <property type="entry name" value="UreE_C"/>
    <property type="match status" value="1"/>
</dbReference>
<keyword evidence="6" id="KW-0479">Metal-binding</keyword>
<dbReference type="InterPro" id="IPR005273">
    <property type="entry name" value="Ura-DNA_glyco_family4"/>
</dbReference>
<protein>
    <recommendedName>
        <fullName evidence="4">Type-4 uracil-DNA glycosylase</fullName>
        <ecNumber evidence="3">3.2.2.27</ecNumber>
    </recommendedName>
</protein>
<dbReference type="SMART" id="SM00986">
    <property type="entry name" value="UDG"/>
    <property type="match status" value="1"/>
</dbReference>
<evidence type="ECO:0000256" key="10">
    <source>
        <dbReference type="ARBA" id="ARBA00023014"/>
    </source>
</evidence>
<feature type="compositionally biased region" description="Polar residues" evidence="12">
    <location>
        <begin position="74"/>
        <end position="83"/>
    </location>
</feature>
<feature type="region of interest" description="Disordered" evidence="12">
    <location>
        <begin position="45"/>
        <end position="119"/>
    </location>
</feature>
<evidence type="ECO:0000256" key="1">
    <source>
        <dbReference type="ARBA" id="ARBA00001400"/>
    </source>
</evidence>
<evidence type="ECO:0000256" key="11">
    <source>
        <dbReference type="ARBA" id="ARBA00023204"/>
    </source>
</evidence>
<dbReference type="PANTHER" id="PTHR33693:SF1">
    <property type="entry name" value="TYPE-4 URACIL-DNA GLYCOSYLASE"/>
    <property type="match status" value="1"/>
</dbReference>
<evidence type="ECO:0000256" key="8">
    <source>
        <dbReference type="ARBA" id="ARBA00022801"/>
    </source>
</evidence>
<keyword evidence="15" id="KW-1185">Reference proteome</keyword>
<dbReference type="InterPro" id="IPR036895">
    <property type="entry name" value="Uracil-DNA_glycosylase-like_sf"/>
</dbReference>
<dbReference type="GO" id="GO:0006281">
    <property type="term" value="P:DNA repair"/>
    <property type="evidence" value="ECO:0007669"/>
    <property type="project" value="UniProtKB-KW"/>
</dbReference>
<dbReference type="EC" id="3.2.2.27" evidence="3"/>
<gene>
    <name evidence="14" type="ORF">E8A74_38265</name>
</gene>
<evidence type="ECO:0000256" key="7">
    <source>
        <dbReference type="ARBA" id="ARBA00022763"/>
    </source>
</evidence>
<dbReference type="PANTHER" id="PTHR33693">
    <property type="entry name" value="TYPE-5 URACIL-DNA GLYCOSYLASE"/>
    <property type="match status" value="1"/>
</dbReference>
<dbReference type="InterPro" id="IPR005122">
    <property type="entry name" value="Uracil-DNA_glycosylase-like"/>
</dbReference>
<dbReference type="GO" id="GO:0046872">
    <property type="term" value="F:metal ion binding"/>
    <property type="evidence" value="ECO:0007669"/>
    <property type="project" value="UniProtKB-KW"/>
</dbReference>
<dbReference type="AlphaFoldDB" id="A0A4U1IXM4"/>
<keyword evidence="5" id="KW-0004">4Fe-4S</keyword>
<sequence length="310" mass="33901">MDEPHADPRDELFEIATSVRALVEWYDSTGAWGLPLAPARDVEPAYPAAEPHAAPPPPNPRAAAPAADRRPVPSDSTFAQPAQFTPPPERAQVPQYVPPAPPAERPQRPAAARPEARTPEARIEQLRVLASEVASCTRCRLAERRTQTVFARGNPLSELCFVGEGPGVEEDLAGEPFVGPAGQLLDKMIAAMGYRPGEVYICNIVKCRPPENRKPQPDEMEACKGYLASQLELARPRYIVALGATAIQGLLGTTEGITKLRGKWKMYRGTPVMPTFHPAYLLRQPSAKREVWTDLQEVMARLGKKPPARG</sequence>
<dbReference type="CDD" id="cd10030">
    <property type="entry name" value="UDG-F4_TTUDGA_SPO1dp_like"/>
    <property type="match status" value="1"/>
</dbReference>
<evidence type="ECO:0000313" key="15">
    <source>
        <dbReference type="Proteomes" id="UP000309215"/>
    </source>
</evidence>
<proteinExistence type="inferred from homology"/>
<dbReference type="GO" id="GO:0004844">
    <property type="term" value="F:uracil DNA N-glycosylase activity"/>
    <property type="evidence" value="ECO:0007669"/>
    <property type="project" value="UniProtKB-EC"/>
</dbReference>
<comment type="caution">
    <text evidence="14">The sequence shown here is derived from an EMBL/GenBank/DDBJ whole genome shotgun (WGS) entry which is preliminary data.</text>
</comment>
<dbReference type="EMBL" id="SSMQ01000058">
    <property type="protein sequence ID" value="TKC99271.1"/>
    <property type="molecule type" value="Genomic_DNA"/>
</dbReference>
<evidence type="ECO:0000256" key="12">
    <source>
        <dbReference type="SAM" id="MobiDB-lite"/>
    </source>
</evidence>
<dbReference type="SUPFAM" id="SSF52141">
    <property type="entry name" value="Uracil-DNA glycosylase-like"/>
    <property type="match status" value="1"/>
</dbReference>
<keyword evidence="7" id="KW-0227">DNA damage</keyword>
<keyword evidence="10" id="KW-0411">Iron-sulfur</keyword>
<dbReference type="RefSeq" id="WP_136934060.1">
    <property type="nucleotide sequence ID" value="NZ_SSMQ01000058.1"/>
</dbReference>
<dbReference type="OrthoDB" id="5290748at2"/>
<evidence type="ECO:0000256" key="4">
    <source>
        <dbReference type="ARBA" id="ARBA00019403"/>
    </source>
</evidence>
<dbReference type="Proteomes" id="UP000309215">
    <property type="component" value="Unassembled WGS sequence"/>
</dbReference>
<feature type="domain" description="Uracil-DNA glycosylase-like" evidence="13">
    <location>
        <begin position="150"/>
        <end position="296"/>
    </location>
</feature>
<keyword evidence="9" id="KW-0408">Iron</keyword>
<evidence type="ECO:0000256" key="6">
    <source>
        <dbReference type="ARBA" id="ARBA00022723"/>
    </source>
</evidence>
<evidence type="ECO:0000256" key="5">
    <source>
        <dbReference type="ARBA" id="ARBA00022485"/>
    </source>
</evidence>
<evidence type="ECO:0000256" key="3">
    <source>
        <dbReference type="ARBA" id="ARBA00012030"/>
    </source>
</evidence>
<accession>A0A4U1IXM4</accession>